<protein>
    <recommendedName>
        <fullName evidence="3">beta-N-acetylhexosaminidase</fullName>
        <ecNumber evidence="3">3.2.1.52</ecNumber>
    </recommendedName>
</protein>
<evidence type="ECO:0000256" key="2">
    <source>
        <dbReference type="ARBA" id="ARBA00006285"/>
    </source>
</evidence>
<evidence type="ECO:0000256" key="7">
    <source>
        <dbReference type="SAM" id="MobiDB-lite"/>
    </source>
</evidence>
<evidence type="ECO:0000259" key="8">
    <source>
        <dbReference type="Pfam" id="PF00728"/>
    </source>
</evidence>
<dbReference type="InterPro" id="IPR003305">
    <property type="entry name" value="CenC_carb-bd"/>
</dbReference>
<evidence type="ECO:0000256" key="3">
    <source>
        <dbReference type="ARBA" id="ARBA00012663"/>
    </source>
</evidence>
<reference evidence="11 12" key="1">
    <citation type="submission" date="2020-03" db="EMBL/GenBank/DDBJ databases">
        <title>Whole genome shotgun sequence of Phytohabitans houttuyneae NBRC 108639.</title>
        <authorList>
            <person name="Komaki H."/>
            <person name="Tamura T."/>
        </authorList>
    </citation>
    <scope>NUCLEOTIDE SEQUENCE [LARGE SCALE GENOMIC DNA]</scope>
    <source>
        <strain evidence="11 12">NBRC 108639</strain>
    </source>
</reference>
<proteinExistence type="inferred from homology"/>
<sequence length="640" mass="67267">MPAPASVQPTSGVTHTIPSSATIHAAPGATEVASYLAALLRRSTGYALPVATAGTAPPGSGISLLLSGADAAVGTEGYQLDVTSAAVVIRAQTAAGLFHGVQTLRQLLPASVESVSVQPGPWTLPGGRIVDHPRFAYRGAMLDVARHFHPVATVKQYLDQIALYKINYLHLHLSDDQGWRIAIDSWPRLATHGGSTQVGGGPGGYYMKAQFQEIVAHAASRYITVVPEIDMPGHTNAALASYAELNCNGVAPPLYTGTEVGFSSLCTTKEITYTFVDQVLGELAALTPGPFLHIGGDEANVTPAAQYAAFVNRVQPMVPARGKAVMGWHQIGASAVQHSANRVVQYWGLNTSDALVSTAVSRGARVVMSPANRAYLDMKYNSSTPIGLSWAGFVEVQTAYGWDPGAYLSGVPASAVLGVEAPMWTETIVTADHIEFMAFPRLPAIAELGWSPWSTHSWDSFRLRLGAQGPRWTAMGIDFYRSTQVPWATASPTTAPPTTPSTPPTSSPPSGGVVNGGFESGSLIPWTGTRCSIVTSPVRSGSRALAGAVTASDNARCQQVVAVRPNTTYRLQAHVRGSYVYLGAAGTGTSDVSAWTPNTGGAFSPLTVTFTTGPSTTSTTVYLHGWYGQGNYHADDVSLS</sequence>
<evidence type="ECO:0000313" key="11">
    <source>
        <dbReference type="EMBL" id="GFJ79627.1"/>
    </source>
</evidence>
<dbReference type="SUPFAM" id="SSF55545">
    <property type="entry name" value="beta-N-acetylhexosaminidase-like domain"/>
    <property type="match status" value="1"/>
</dbReference>
<comment type="caution">
    <text evidence="11">The sequence shown here is derived from an EMBL/GenBank/DDBJ whole genome shotgun (WGS) entry which is preliminary data.</text>
</comment>
<dbReference type="GO" id="GO:0016020">
    <property type="term" value="C:membrane"/>
    <property type="evidence" value="ECO:0007669"/>
    <property type="project" value="TreeGrafter"/>
</dbReference>
<feature type="domain" description="CBM-cenC" evidence="9">
    <location>
        <begin position="513"/>
        <end position="626"/>
    </location>
</feature>
<reference evidence="11 12" key="2">
    <citation type="submission" date="2020-03" db="EMBL/GenBank/DDBJ databases">
        <authorList>
            <person name="Ichikawa N."/>
            <person name="Kimura A."/>
            <person name="Kitahashi Y."/>
            <person name="Uohara A."/>
        </authorList>
    </citation>
    <scope>NUCLEOTIDE SEQUENCE [LARGE SCALE GENOMIC DNA]</scope>
    <source>
        <strain evidence="11 12">NBRC 108639</strain>
    </source>
</reference>
<name>A0A6V8KD77_9ACTN</name>
<feature type="domain" description="Glycoside hydrolase family 20 catalytic" evidence="8">
    <location>
        <begin position="135"/>
        <end position="452"/>
    </location>
</feature>
<keyword evidence="12" id="KW-1185">Reference proteome</keyword>
<dbReference type="GO" id="GO:0005975">
    <property type="term" value="P:carbohydrate metabolic process"/>
    <property type="evidence" value="ECO:0007669"/>
    <property type="project" value="InterPro"/>
</dbReference>
<gene>
    <name evidence="11" type="ORF">Phou_038070</name>
</gene>
<dbReference type="Gene3D" id="3.30.379.10">
    <property type="entry name" value="Chitobiase/beta-hexosaminidase domain 2-like"/>
    <property type="match status" value="1"/>
</dbReference>
<comment type="catalytic activity">
    <reaction evidence="1">
        <text>Hydrolysis of terminal non-reducing N-acetyl-D-hexosamine residues in N-acetyl-beta-D-hexosaminides.</text>
        <dbReference type="EC" id="3.2.1.52"/>
    </reaction>
</comment>
<evidence type="ECO:0000259" key="10">
    <source>
        <dbReference type="Pfam" id="PF02838"/>
    </source>
</evidence>
<feature type="domain" description="Beta-hexosaminidase bacterial type N-terminal" evidence="10">
    <location>
        <begin position="1"/>
        <end position="132"/>
    </location>
</feature>
<dbReference type="GO" id="GO:0004563">
    <property type="term" value="F:beta-N-acetylhexosaminidase activity"/>
    <property type="evidence" value="ECO:0007669"/>
    <property type="project" value="UniProtKB-EC"/>
</dbReference>
<organism evidence="11 12">
    <name type="scientific">Phytohabitans houttuyneae</name>
    <dbReference type="NCBI Taxonomy" id="1076126"/>
    <lineage>
        <taxon>Bacteria</taxon>
        <taxon>Bacillati</taxon>
        <taxon>Actinomycetota</taxon>
        <taxon>Actinomycetes</taxon>
        <taxon>Micromonosporales</taxon>
        <taxon>Micromonosporaceae</taxon>
    </lineage>
</organism>
<dbReference type="InterPro" id="IPR029018">
    <property type="entry name" value="Hex-like_dom2"/>
</dbReference>
<dbReference type="AlphaFoldDB" id="A0A6V8KD77"/>
<dbReference type="Gene3D" id="2.60.120.260">
    <property type="entry name" value="Galactose-binding domain-like"/>
    <property type="match status" value="1"/>
</dbReference>
<comment type="similarity">
    <text evidence="2">Belongs to the glycosyl hydrolase 20 family.</text>
</comment>
<evidence type="ECO:0000259" key="9">
    <source>
        <dbReference type="Pfam" id="PF02018"/>
    </source>
</evidence>
<keyword evidence="5" id="KW-0326">Glycosidase</keyword>
<feature type="region of interest" description="Disordered" evidence="7">
    <location>
        <begin position="488"/>
        <end position="514"/>
    </location>
</feature>
<dbReference type="CDD" id="cd06568">
    <property type="entry name" value="GH20_SpHex_like"/>
    <property type="match status" value="1"/>
</dbReference>
<dbReference type="InterPro" id="IPR015883">
    <property type="entry name" value="Glyco_hydro_20_cat"/>
</dbReference>
<dbReference type="EC" id="3.2.1.52" evidence="3"/>
<dbReference type="PRINTS" id="PR00738">
    <property type="entry name" value="GLHYDRLASE20"/>
</dbReference>
<dbReference type="SUPFAM" id="SSF49785">
    <property type="entry name" value="Galactose-binding domain-like"/>
    <property type="match status" value="1"/>
</dbReference>
<accession>A0A6V8KD77</accession>
<dbReference type="InterPro" id="IPR025705">
    <property type="entry name" value="Beta_hexosaminidase_sua/sub"/>
</dbReference>
<dbReference type="EMBL" id="BLPF01000001">
    <property type="protein sequence ID" value="GFJ79627.1"/>
    <property type="molecule type" value="Genomic_DNA"/>
</dbReference>
<dbReference type="Pfam" id="PF00728">
    <property type="entry name" value="Glyco_hydro_20"/>
    <property type="match status" value="1"/>
</dbReference>
<dbReference type="SUPFAM" id="SSF51445">
    <property type="entry name" value="(Trans)glycosidases"/>
    <property type="match status" value="1"/>
</dbReference>
<dbReference type="Pfam" id="PF02838">
    <property type="entry name" value="Glyco_hydro_20b"/>
    <property type="match status" value="1"/>
</dbReference>
<dbReference type="InterPro" id="IPR008979">
    <property type="entry name" value="Galactose-bd-like_sf"/>
</dbReference>
<evidence type="ECO:0000256" key="4">
    <source>
        <dbReference type="ARBA" id="ARBA00022801"/>
    </source>
</evidence>
<dbReference type="InterPro" id="IPR017853">
    <property type="entry name" value="GH"/>
</dbReference>
<dbReference type="Gene3D" id="3.20.20.80">
    <property type="entry name" value="Glycosidases"/>
    <property type="match status" value="1"/>
</dbReference>
<dbReference type="Pfam" id="PF02018">
    <property type="entry name" value="CBM_4_9"/>
    <property type="match status" value="1"/>
</dbReference>
<dbReference type="Proteomes" id="UP000482800">
    <property type="component" value="Unassembled WGS sequence"/>
</dbReference>
<evidence type="ECO:0000256" key="6">
    <source>
        <dbReference type="PIRSR" id="PIRSR625705-1"/>
    </source>
</evidence>
<feature type="active site" description="Proton donor" evidence="6">
    <location>
        <position position="298"/>
    </location>
</feature>
<dbReference type="GO" id="GO:0030203">
    <property type="term" value="P:glycosaminoglycan metabolic process"/>
    <property type="evidence" value="ECO:0007669"/>
    <property type="project" value="TreeGrafter"/>
</dbReference>
<evidence type="ECO:0000256" key="5">
    <source>
        <dbReference type="ARBA" id="ARBA00023295"/>
    </source>
</evidence>
<keyword evidence="4" id="KW-0378">Hydrolase</keyword>
<evidence type="ECO:0000313" key="12">
    <source>
        <dbReference type="Proteomes" id="UP000482800"/>
    </source>
</evidence>
<dbReference type="PANTHER" id="PTHR22600:SF57">
    <property type="entry name" value="BETA-N-ACETYLHEXOSAMINIDASE"/>
    <property type="match status" value="1"/>
</dbReference>
<evidence type="ECO:0000256" key="1">
    <source>
        <dbReference type="ARBA" id="ARBA00001231"/>
    </source>
</evidence>
<feature type="compositionally biased region" description="Pro residues" evidence="7">
    <location>
        <begin position="494"/>
        <end position="507"/>
    </location>
</feature>
<dbReference type="PANTHER" id="PTHR22600">
    <property type="entry name" value="BETA-HEXOSAMINIDASE"/>
    <property type="match status" value="1"/>
</dbReference>
<dbReference type="InterPro" id="IPR015882">
    <property type="entry name" value="HEX_bac_N"/>
</dbReference>